<dbReference type="EMBL" id="LAZR01000751">
    <property type="protein sequence ID" value="KKN58684.1"/>
    <property type="molecule type" value="Genomic_DNA"/>
</dbReference>
<accession>A0A0F9RV36</accession>
<comment type="caution">
    <text evidence="1">The sequence shown here is derived from an EMBL/GenBank/DDBJ whole genome shotgun (WGS) entry which is preliminary data.</text>
</comment>
<evidence type="ECO:0000313" key="1">
    <source>
        <dbReference type="EMBL" id="KKN58684.1"/>
    </source>
</evidence>
<protein>
    <submittedName>
        <fullName evidence="1">Uncharacterized protein</fullName>
    </submittedName>
</protein>
<sequence length="197" mass="23434">MKLERRKENEMKGNYHSEGYCLFSWSRASDEALSYPHVFHLGKNQCIRCLTPMTKNNAPHYFHILKLEELIDSCLNGLEWWENEHPEEHSEADEELKRDIRNIIGYKEKENKMGKDSQPITGGSYDLRIEKWEIILYTGSKRSYYRLEGVIYNHPNYPHILNGEPGFTSELMMLDFMNNRAQTKNNLYILGERRKER</sequence>
<gene>
    <name evidence="1" type="ORF">LCGC14_0549760</name>
</gene>
<proteinExistence type="predicted"/>
<reference evidence="1" key="1">
    <citation type="journal article" date="2015" name="Nature">
        <title>Complex archaea that bridge the gap between prokaryotes and eukaryotes.</title>
        <authorList>
            <person name="Spang A."/>
            <person name="Saw J.H."/>
            <person name="Jorgensen S.L."/>
            <person name="Zaremba-Niedzwiedzka K."/>
            <person name="Martijn J."/>
            <person name="Lind A.E."/>
            <person name="van Eijk R."/>
            <person name="Schleper C."/>
            <person name="Guy L."/>
            <person name="Ettema T.J."/>
        </authorList>
    </citation>
    <scope>NUCLEOTIDE SEQUENCE</scope>
</reference>
<organism evidence="1">
    <name type="scientific">marine sediment metagenome</name>
    <dbReference type="NCBI Taxonomy" id="412755"/>
    <lineage>
        <taxon>unclassified sequences</taxon>
        <taxon>metagenomes</taxon>
        <taxon>ecological metagenomes</taxon>
    </lineage>
</organism>
<name>A0A0F9RV36_9ZZZZ</name>
<dbReference type="AlphaFoldDB" id="A0A0F9RV36"/>